<proteinExistence type="predicted"/>
<reference evidence="3" key="1">
    <citation type="submission" date="2019-12" db="UniProtKB">
        <authorList>
            <consortium name="WormBaseParasite"/>
        </authorList>
    </citation>
    <scope>IDENTIFICATION</scope>
</reference>
<keyword evidence="1" id="KW-0732">Signal</keyword>
<evidence type="ECO:0000313" key="3">
    <source>
        <dbReference type="WBParaSite" id="TMUE_3000014830.1"/>
    </source>
</evidence>
<evidence type="ECO:0000313" key="2">
    <source>
        <dbReference type="Proteomes" id="UP000046395"/>
    </source>
</evidence>
<organism evidence="2 3">
    <name type="scientific">Trichuris muris</name>
    <name type="common">Mouse whipworm</name>
    <dbReference type="NCBI Taxonomy" id="70415"/>
    <lineage>
        <taxon>Eukaryota</taxon>
        <taxon>Metazoa</taxon>
        <taxon>Ecdysozoa</taxon>
        <taxon>Nematoda</taxon>
        <taxon>Enoplea</taxon>
        <taxon>Dorylaimia</taxon>
        <taxon>Trichinellida</taxon>
        <taxon>Trichuridae</taxon>
        <taxon>Trichuris</taxon>
    </lineage>
</organism>
<dbReference type="AlphaFoldDB" id="A0A5S6R5N4"/>
<dbReference type="Proteomes" id="UP000046395">
    <property type="component" value="Unassembled WGS sequence"/>
</dbReference>
<keyword evidence="2" id="KW-1185">Reference proteome</keyword>
<accession>A0A5S6R5N4</accession>
<sequence>MIVLVSLLLLMACKIHGDKYVKQTTSEYDLLKAKITKNRPDLLKKFEEIEVMCAENCGGFVCRFCFIFQQYYNRCVAECQLQEANELSRKNPWK</sequence>
<feature type="signal peptide" evidence="1">
    <location>
        <begin position="1"/>
        <end position="17"/>
    </location>
</feature>
<name>A0A5S6R5N4_TRIMR</name>
<protein>
    <submittedName>
        <fullName evidence="3">Uncharacterized protein</fullName>
    </submittedName>
</protein>
<dbReference type="WBParaSite" id="TMUE_3000014830.1">
    <property type="protein sequence ID" value="TMUE_3000014830.1"/>
    <property type="gene ID" value="WBGene00292465"/>
</dbReference>
<evidence type="ECO:0000256" key="1">
    <source>
        <dbReference type="SAM" id="SignalP"/>
    </source>
</evidence>
<feature type="chain" id="PRO_5024384840" evidence="1">
    <location>
        <begin position="18"/>
        <end position="94"/>
    </location>
</feature>